<comment type="caution">
    <text evidence="2">The sequence shown here is derived from an EMBL/GenBank/DDBJ whole genome shotgun (WGS) entry which is preliminary data.</text>
</comment>
<accession>A0AAW0JDC1</accession>
<dbReference type="EMBL" id="JBBHLL010000045">
    <property type="protein sequence ID" value="KAK7824533.1"/>
    <property type="molecule type" value="Genomic_DNA"/>
</dbReference>
<protein>
    <submittedName>
        <fullName evidence="2">Uncharacterized protein</fullName>
    </submittedName>
</protein>
<evidence type="ECO:0000313" key="3">
    <source>
        <dbReference type="Proteomes" id="UP001488838"/>
    </source>
</evidence>
<dbReference type="AlphaFoldDB" id="A0AAW0JDC1"/>
<dbReference type="Proteomes" id="UP001488838">
    <property type="component" value="Unassembled WGS sequence"/>
</dbReference>
<name>A0AAW0JDC1_MYOGA</name>
<feature type="region of interest" description="Disordered" evidence="1">
    <location>
        <begin position="1"/>
        <end position="43"/>
    </location>
</feature>
<sequence length="248" mass="26918">MAAKKSMKFITPPSHQAGGEITQGPEPCSGGAESQELPTEGAHGQSGASKILLFSLPYFYFLPSISSKTKHQVVSSVKRKLNVSFPATTVKFSKVDDEQKLHTVCDSDSQPSEGYDPLIQFLTLWVPEQQVTTTARAVQSWHHHLRVSGRVGPFQPFSSQVASPNAPTLVCHEDLPIRAHSLFLSLSGSDPLRGISHSSPCHSWWRTQRSAQRCASEVNSLPPASCRGGHKGNTSLGRGGACHLEKLR</sequence>
<proteinExistence type="predicted"/>
<reference evidence="2 3" key="1">
    <citation type="journal article" date="2023" name="bioRxiv">
        <title>Conserved and derived expression patterns and positive selection on dental genes reveal complex evolutionary context of ever-growing rodent molars.</title>
        <authorList>
            <person name="Calamari Z.T."/>
            <person name="Song A."/>
            <person name="Cohen E."/>
            <person name="Akter M."/>
            <person name="Roy R.D."/>
            <person name="Hallikas O."/>
            <person name="Christensen M.M."/>
            <person name="Li P."/>
            <person name="Marangoni P."/>
            <person name="Jernvall J."/>
            <person name="Klein O.D."/>
        </authorList>
    </citation>
    <scope>NUCLEOTIDE SEQUENCE [LARGE SCALE GENOMIC DNA]</scope>
    <source>
        <strain evidence="2">V071</strain>
    </source>
</reference>
<gene>
    <name evidence="2" type="ORF">U0070_021454</name>
</gene>
<evidence type="ECO:0000256" key="1">
    <source>
        <dbReference type="SAM" id="MobiDB-lite"/>
    </source>
</evidence>
<evidence type="ECO:0000313" key="2">
    <source>
        <dbReference type="EMBL" id="KAK7824533.1"/>
    </source>
</evidence>
<organism evidence="2 3">
    <name type="scientific">Myodes glareolus</name>
    <name type="common">Bank vole</name>
    <name type="synonym">Clethrionomys glareolus</name>
    <dbReference type="NCBI Taxonomy" id="447135"/>
    <lineage>
        <taxon>Eukaryota</taxon>
        <taxon>Metazoa</taxon>
        <taxon>Chordata</taxon>
        <taxon>Craniata</taxon>
        <taxon>Vertebrata</taxon>
        <taxon>Euteleostomi</taxon>
        <taxon>Mammalia</taxon>
        <taxon>Eutheria</taxon>
        <taxon>Euarchontoglires</taxon>
        <taxon>Glires</taxon>
        <taxon>Rodentia</taxon>
        <taxon>Myomorpha</taxon>
        <taxon>Muroidea</taxon>
        <taxon>Cricetidae</taxon>
        <taxon>Arvicolinae</taxon>
        <taxon>Myodes</taxon>
    </lineage>
</organism>
<keyword evidence="3" id="KW-1185">Reference proteome</keyword>